<dbReference type="KEGG" id="beu:BE0216_03025"/>
<keyword evidence="5" id="KW-1185">Reference proteome</keyword>
<gene>
    <name evidence="3" type="ORF">BE0216_03025</name>
    <name evidence="2" type="ORF">BEUL_0322</name>
</gene>
<keyword evidence="1" id="KW-0472">Membrane</keyword>
<dbReference type="RefSeq" id="WP_094636021.1">
    <property type="nucleotide sequence ID" value="NZ_CP062938.1"/>
</dbReference>
<reference evidence="2 4" key="1">
    <citation type="journal article" date="2017" name="BMC Genomics">
        <title>Comparative genomic and phylogenomic analyses of the Bifidobacteriaceae family.</title>
        <authorList>
            <person name="Lugli G.A."/>
            <person name="Milani C."/>
            <person name="Turroni F."/>
            <person name="Duranti S."/>
            <person name="Mancabelli L."/>
            <person name="Mangifesta M."/>
            <person name="Ferrario C."/>
            <person name="Modesto M."/>
            <person name="Mattarelli P."/>
            <person name="Jiri K."/>
            <person name="van Sinderen D."/>
            <person name="Ventura M."/>
        </authorList>
    </citation>
    <scope>NUCLEOTIDE SEQUENCE [LARGE SCALE GENOMIC DNA]</scope>
    <source>
        <strain evidence="2 4">DSM 100216</strain>
    </source>
</reference>
<feature type="transmembrane region" description="Helical" evidence="1">
    <location>
        <begin position="40"/>
        <end position="60"/>
    </location>
</feature>
<sequence length="260" mass="29596">MIFTALSHLFLWFLFYSFIGWVYETILVSSRERRFVNRGFLNGPLCPIYGTGAVMAVVLLRHIDNAAVLFLVSALGASVLEYVTSWGMEKLFHARWWDYSRMRFNINGRVCLLGAVVFGLAGVLIVKLVHPWVASVTAMLPLPVVHWVTFVCFVLVVVDCTVTVAGVMDLERQLALVAEFVQTRAEKAGDSWEWGKDAFGDKLRDWSTSSQEKLVRLRGTVTSVLGRQQQRMIRSFPHFKSVNYGQVVDTIREIMRRGER</sequence>
<feature type="transmembrane region" description="Helical" evidence="1">
    <location>
        <begin position="110"/>
        <end position="132"/>
    </location>
</feature>
<reference evidence="3 5" key="2">
    <citation type="submission" date="2020-10" db="EMBL/GenBank/DDBJ databases">
        <title>Genome sequencing of Bifidobacterium eulemuris_DSMZ_100216.</title>
        <authorList>
            <person name="Kim J."/>
        </authorList>
    </citation>
    <scope>NUCLEOTIDE SEQUENCE [LARGE SCALE GENOMIC DNA]</scope>
    <source>
        <strain evidence="3 5">DSM 100216</strain>
    </source>
</reference>
<dbReference type="InterPro" id="IPR010540">
    <property type="entry name" value="CmpB_TMEM229"/>
</dbReference>
<name>A0A261GD65_9BIFI</name>
<evidence type="ECO:0000313" key="5">
    <source>
        <dbReference type="Proteomes" id="UP000593943"/>
    </source>
</evidence>
<evidence type="ECO:0000313" key="2">
    <source>
        <dbReference type="EMBL" id="OZG68916.1"/>
    </source>
</evidence>
<dbReference type="Pfam" id="PF06541">
    <property type="entry name" value="ABC_trans_CmpB"/>
    <property type="match status" value="1"/>
</dbReference>
<feature type="transmembrane region" description="Helical" evidence="1">
    <location>
        <begin position="144"/>
        <end position="167"/>
    </location>
</feature>
<dbReference type="Proteomes" id="UP000216057">
    <property type="component" value="Unassembled WGS sequence"/>
</dbReference>
<dbReference type="EMBL" id="CP062938">
    <property type="protein sequence ID" value="QOL31546.1"/>
    <property type="molecule type" value="Genomic_DNA"/>
</dbReference>
<dbReference type="EMBL" id="MWWZ01000004">
    <property type="protein sequence ID" value="OZG68916.1"/>
    <property type="molecule type" value="Genomic_DNA"/>
</dbReference>
<dbReference type="Proteomes" id="UP000593943">
    <property type="component" value="Chromosome"/>
</dbReference>
<feature type="transmembrane region" description="Helical" evidence="1">
    <location>
        <begin position="6"/>
        <end position="28"/>
    </location>
</feature>
<proteinExistence type="predicted"/>
<evidence type="ECO:0000313" key="3">
    <source>
        <dbReference type="EMBL" id="QOL31546.1"/>
    </source>
</evidence>
<feature type="transmembrane region" description="Helical" evidence="1">
    <location>
        <begin position="66"/>
        <end position="89"/>
    </location>
</feature>
<keyword evidence="1" id="KW-0812">Transmembrane</keyword>
<evidence type="ECO:0000313" key="4">
    <source>
        <dbReference type="Proteomes" id="UP000216057"/>
    </source>
</evidence>
<protein>
    <submittedName>
        <fullName evidence="2 3">Transporter</fullName>
    </submittedName>
</protein>
<dbReference type="OrthoDB" id="9789229at2"/>
<organism evidence="2 4">
    <name type="scientific">Bifidobacterium eulemuris</name>
    <dbReference type="NCBI Taxonomy" id="1765219"/>
    <lineage>
        <taxon>Bacteria</taxon>
        <taxon>Bacillati</taxon>
        <taxon>Actinomycetota</taxon>
        <taxon>Actinomycetes</taxon>
        <taxon>Bifidobacteriales</taxon>
        <taxon>Bifidobacteriaceae</taxon>
        <taxon>Bifidobacterium</taxon>
    </lineage>
</organism>
<evidence type="ECO:0000256" key="1">
    <source>
        <dbReference type="SAM" id="Phobius"/>
    </source>
</evidence>
<keyword evidence="1" id="KW-1133">Transmembrane helix</keyword>
<dbReference type="AlphaFoldDB" id="A0A261GD65"/>
<accession>A0A261GD65</accession>